<feature type="compositionally biased region" description="Basic residues" evidence="1">
    <location>
        <begin position="207"/>
        <end position="219"/>
    </location>
</feature>
<gene>
    <name evidence="2" type="ORF">B0H15DRAFT_961704</name>
</gene>
<keyword evidence="3" id="KW-1185">Reference proteome</keyword>
<feature type="compositionally biased region" description="Basic residues" evidence="1">
    <location>
        <begin position="97"/>
        <end position="108"/>
    </location>
</feature>
<feature type="region of interest" description="Disordered" evidence="1">
    <location>
        <begin position="1"/>
        <end position="184"/>
    </location>
</feature>
<feature type="region of interest" description="Disordered" evidence="1">
    <location>
        <begin position="196"/>
        <end position="228"/>
    </location>
</feature>
<dbReference type="Proteomes" id="UP001222325">
    <property type="component" value="Unassembled WGS sequence"/>
</dbReference>
<feature type="compositionally biased region" description="Basic residues" evidence="1">
    <location>
        <begin position="43"/>
        <end position="53"/>
    </location>
</feature>
<organism evidence="2 3">
    <name type="scientific">Mycena belliarum</name>
    <dbReference type="NCBI Taxonomy" id="1033014"/>
    <lineage>
        <taxon>Eukaryota</taxon>
        <taxon>Fungi</taxon>
        <taxon>Dikarya</taxon>
        <taxon>Basidiomycota</taxon>
        <taxon>Agaricomycotina</taxon>
        <taxon>Agaricomycetes</taxon>
        <taxon>Agaricomycetidae</taxon>
        <taxon>Agaricales</taxon>
        <taxon>Marasmiineae</taxon>
        <taxon>Mycenaceae</taxon>
        <taxon>Mycena</taxon>
    </lineage>
</organism>
<evidence type="ECO:0000313" key="2">
    <source>
        <dbReference type="EMBL" id="KAJ7075238.1"/>
    </source>
</evidence>
<dbReference type="AlphaFoldDB" id="A0AAD6TQU7"/>
<comment type="caution">
    <text evidence="2">The sequence shown here is derived from an EMBL/GenBank/DDBJ whole genome shotgun (WGS) entry which is preliminary data.</text>
</comment>
<evidence type="ECO:0000256" key="1">
    <source>
        <dbReference type="SAM" id="MobiDB-lite"/>
    </source>
</evidence>
<proteinExistence type="predicted"/>
<accession>A0AAD6TQU7</accession>
<evidence type="ECO:0000313" key="3">
    <source>
        <dbReference type="Proteomes" id="UP001222325"/>
    </source>
</evidence>
<feature type="compositionally biased region" description="Polar residues" evidence="1">
    <location>
        <begin position="30"/>
        <end position="40"/>
    </location>
</feature>
<name>A0AAD6TQU7_9AGAR</name>
<feature type="compositionally biased region" description="Basic residues" evidence="1">
    <location>
        <begin position="133"/>
        <end position="142"/>
    </location>
</feature>
<feature type="non-terminal residue" evidence="2">
    <location>
        <position position="1"/>
    </location>
</feature>
<feature type="compositionally biased region" description="Polar residues" evidence="1">
    <location>
        <begin position="59"/>
        <end position="71"/>
    </location>
</feature>
<protein>
    <submittedName>
        <fullName evidence="2">Uncharacterized protein</fullName>
    </submittedName>
</protein>
<reference evidence="2" key="1">
    <citation type="submission" date="2023-03" db="EMBL/GenBank/DDBJ databases">
        <title>Massive genome expansion in bonnet fungi (Mycena s.s.) driven by repeated elements and novel gene families across ecological guilds.</title>
        <authorList>
            <consortium name="Lawrence Berkeley National Laboratory"/>
            <person name="Harder C.B."/>
            <person name="Miyauchi S."/>
            <person name="Viragh M."/>
            <person name="Kuo A."/>
            <person name="Thoen E."/>
            <person name="Andreopoulos B."/>
            <person name="Lu D."/>
            <person name="Skrede I."/>
            <person name="Drula E."/>
            <person name="Henrissat B."/>
            <person name="Morin E."/>
            <person name="Kohler A."/>
            <person name="Barry K."/>
            <person name="LaButti K."/>
            <person name="Morin E."/>
            <person name="Salamov A."/>
            <person name="Lipzen A."/>
            <person name="Mereny Z."/>
            <person name="Hegedus B."/>
            <person name="Baldrian P."/>
            <person name="Stursova M."/>
            <person name="Weitz H."/>
            <person name="Taylor A."/>
            <person name="Grigoriev I.V."/>
            <person name="Nagy L.G."/>
            <person name="Martin F."/>
            <person name="Kauserud H."/>
        </authorList>
    </citation>
    <scope>NUCLEOTIDE SEQUENCE</scope>
    <source>
        <strain evidence="2">CBHHK173m</strain>
    </source>
</reference>
<feature type="compositionally biased region" description="Pro residues" evidence="1">
    <location>
        <begin position="87"/>
        <end position="96"/>
    </location>
</feature>
<sequence>MRAQIVNDKRGYGYGEGGSDGNAAAPGCGSLSTASATTPVHTHTQRLQRRRRPARNDAPTPSQRRTTSQPCLTCARDHLPTVQGTPRRPPPPPPVLPRRKSSRVRSPRSHGNASRAGRPTRSAARSGSPACRRPVRSRRPHTKSLLSRAMRRGSRTTHDRPRKSAARPADPANSGPSGEAPQVGLFAARRVLRRRLARGAGGNRARTPCRHPPRRRAPRRGAISPACLPLPSRGKHAPCCKTRASGSDASGLKIALCAGGLASRRPLLNSLAARRAFAAAVLREIARTR</sequence>
<dbReference type="EMBL" id="JARJCN010000100">
    <property type="protein sequence ID" value="KAJ7075238.1"/>
    <property type="molecule type" value="Genomic_DNA"/>
</dbReference>
<feature type="compositionally biased region" description="Basic residues" evidence="1">
    <location>
        <begin position="149"/>
        <end position="165"/>
    </location>
</feature>